<keyword evidence="1" id="KW-0472">Membrane</keyword>
<feature type="signal peptide" evidence="2">
    <location>
        <begin position="1"/>
        <end position="15"/>
    </location>
</feature>
<keyword evidence="1" id="KW-0812">Transmembrane</keyword>
<dbReference type="EMBL" id="AP024447">
    <property type="protein sequence ID" value="BCS25505.1"/>
    <property type="molecule type" value="Genomic_DNA"/>
</dbReference>
<evidence type="ECO:0000256" key="2">
    <source>
        <dbReference type="SAM" id="SignalP"/>
    </source>
</evidence>
<evidence type="ECO:0000256" key="1">
    <source>
        <dbReference type="SAM" id="Phobius"/>
    </source>
</evidence>
<evidence type="ECO:0000313" key="4">
    <source>
        <dbReference type="Proteomes" id="UP000654913"/>
    </source>
</evidence>
<dbReference type="AlphaFoldDB" id="A0A7R7XPZ3"/>
<dbReference type="KEGG" id="apuu:APUU_50216S"/>
<organism evidence="3 4">
    <name type="scientific">Aspergillus puulaauensis</name>
    <dbReference type="NCBI Taxonomy" id="1220207"/>
    <lineage>
        <taxon>Eukaryota</taxon>
        <taxon>Fungi</taxon>
        <taxon>Dikarya</taxon>
        <taxon>Ascomycota</taxon>
        <taxon>Pezizomycotina</taxon>
        <taxon>Eurotiomycetes</taxon>
        <taxon>Eurotiomycetidae</taxon>
        <taxon>Eurotiales</taxon>
        <taxon>Aspergillaceae</taxon>
        <taxon>Aspergillus</taxon>
    </lineage>
</organism>
<feature type="chain" id="PRO_5030925124" description="Mid2 domain-containing protein" evidence="2">
    <location>
        <begin position="16"/>
        <end position="235"/>
    </location>
</feature>
<reference evidence="3" key="2">
    <citation type="submission" date="2021-02" db="EMBL/GenBank/DDBJ databases">
        <title>Aspergillus puulaauensis MK2 genome sequence.</title>
        <authorList>
            <person name="Futagami T."/>
            <person name="Mori K."/>
            <person name="Kadooka C."/>
            <person name="Tanaka T."/>
        </authorList>
    </citation>
    <scope>NUCLEOTIDE SEQUENCE</scope>
    <source>
        <strain evidence="3">MK2</strain>
    </source>
</reference>
<evidence type="ECO:0008006" key="5">
    <source>
        <dbReference type="Google" id="ProtNLM"/>
    </source>
</evidence>
<gene>
    <name evidence="3" type="ORF">APUU_50216S</name>
</gene>
<evidence type="ECO:0000313" key="3">
    <source>
        <dbReference type="EMBL" id="BCS25505.1"/>
    </source>
</evidence>
<reference evidence="3" key="1">
    <citation type="submission" date="2021-01" db="EMBL/GenBank/DDBJ databases">
        <authorList>
            <consortium name="Aspergillus puulaauensis MK2 genome sequencing consortium"/>
            <person name="Kazuki M."/>
            <person name="Futagami T."/>
        </authorList>
    </citation>
    <scope>NUCLEOTIDE SEQUENCE</scope>
    <source>
        <strain evidence="3">MK2</strain>
    </source>
</reference>
<dbReference type="RefSeq" id="XP_041557699.1">
    <property type="nucleotide sequence ID" value="XM_041705189.1"/>
</dbReference>
<keyword evidence="4" id="KW-1185">Reference proteome</keyword>
<keyword evidence="1" id="KW-1133">Transmembrane helix</keyword>
<proteinExistence type="predicted"/>
<accession>A0A7R7XPZ3</accession>
<dbReference type="GeneID" id="64975510"/>
<name>A0A7R7XPZ3_9EURO</name>
<dbReference type="Proteomes" id="UP000654913">
    <property type="component" value="Chromosome 5"/>
</dbReference>
<protein>
    <recommendedName>
        <fullName evidence="5">Mid2 domain-containing protein</fullName>
    </recommendedName>
</protein>
<keyword evidence="2" id="KW-0732">Signal</keyword>
<feature type="transmembrane region" description="Helical" evidence="1">
    <location>
        <begin position="153"/>
        <end position="176"/>
    </location>
</feature>
<sequence>MLTPAILLLATAVVAQHENATLLIPTRNQAVPTDAFTVKWTYDFDYSGLFILLLSPHTKSYWTGYVVSTTVFAEESSTSLPAGVLSSVSAHSTSLLDLILYSMDGTSMAGPQVFNVSLLGTPATVTATSTVTSEVQEGDPDDGRGGLSTGAKAGIGVGAGVGALLVVTGIFVLFWWRWKSKKPKTIREISAVGPASALFWGGQGHGQEKMGPDNVPGPVTLLSEGGTSARRFELS</sequence>